<dbReference type="GO" id="GO:0009279">
    <property type="term" value="C:cell outer membrane"/>
    <property type="evidence" value="ECO:0007669"/>
    <property type="project" value="UniProtKB-SubCell"/>
</dbReference>
<keyword evidence="9" id="KW-0472">Membrane</keyword>
<name>A0A127PVQ7_9BURK</name>
<keyword evidence="8" id="KW-0626">Porin</keyword>
<keyword evidence="14" id="KW-1185">Reference proteome</keyword>
<dbReference type="Proteomes" id="UP000071778">
    <property type="component" value="Chromosome"/>
</dbReference>
<dbReference type="Pfam" id="PF13609">
    <property type="entry name" value="Porin_4"/>
    <property type="match status" value="1"/>
</dbReference>
<feature type="signal peptide" evidence="11">
    <location>
        <begin position="1"/>
        <end position="20"/>
    </location>
</feature>
<evidence type="ECO:0000313" key="13">
    <source>
        <dbReference type="EMBL" id="AMP11800.1"/>
    </source>
</evidence>
<evidence type="ECO:0000256" key="3">
    <source>
        <dbReference type="ARBA" id="ARBA00022448"/>
    </source>
</evidence>
<keyword evidence="7" id="KW-0406">Ion transport</keyword>
<dbReference type="InterPro" id="IPR023614">
    <property type="entry name" value="Porin_dom_sf"/>
</dbReference>
<evidence type="ECO:0000256" key="2">
    <source>
        <dbReference type="ARBA" id="ARBA00011233"/>
    </source>
</evidence>
<dbReference type="InterPro" id="IPR001702">
    <property type="entry name" value="Porin_Gram-ve"/>
</dbReference>
<evidence type="ECO:0000256" key="5">
    <source>
        <dbReference type="ARBA" id="ARBA00022692"/>
    </source>
</evidence>
<evidence type="ECO:0000259" key="12">
    <source>
        <dbReference type="Pfam" id="PF13609"/>
    </source>
</evidence>
<dbReference type="GO" id="GO:0015288">
    <property type="term" value="F:porin activity"/>
    <property type="evidence" value="ECO:0007669"/>
    <property type="project" value="UniProtKB-KW"/>
</dbReference>
<reference evidence="13 14" key="1">
    <citation type="submission" date="2015-11" db="EMBL/GenBank/DDBJ databases">
        <title>Exploring the genomic traits of fungus-feeding bacterial genus Collimonas.</title>
        <authorList>
            <person name="Song C."/>
            <person name="Schmidt R."/>
            <person name="de Jager V."/>
            <person name="Krzyzanowska D."/>
            <person name="Jongedijk E."/>
            <person name="Cankar K."/>
            <person name="Beekwilder J."/>
            <person name="van Veen A."/>
            <person name="de Boer W."/>
            <person name="van Veen J.A."/>
            <person name="Garbeva P."/>
        </authorList>
    </citation>
    <scope>NUCLEOTIDE SEQUENCE [LARGE SCALE GENOMIC DNA]</scope>
    <source>
        <strain evidence="13 14">Ter282</strain>
    </source>
</reference>
<keyword evidence="4" id="KW-1134">Transmembrane beta strand</keyword>
<evidence type="ECO:0000256" key="6">
    <source>
        <dbReference type="ARBA" id="ARBA00022729"/>
    </source>
</evidence>
<dbReference type="Gene3D" id="2.40.160.10">
    <property type="entry name" value="Porin"/>
    <property type="match status" value="1"/>
</dbReference>
<keyword evidence="6 11" id="KW-0732">Signal</keyword>
<evidence type="ECO:0000256" key="11">
    <source>
        <dbReference type="SAM" id="SignalP"/>
    </source>
</evidence>
<dbReference type="RefSeq" id="WP_061534707.1">
    <property type="nucleotide sequence ID" value="NZ_CP013233.1"/>
</dbReference>
<evidence type="ECO:0000256" key="1">
    <source>
        <dbReference type="ARBA" id="ARBA00004571"/>
    </source>
</evidence>
<dbReference type="PATRIC" id="fig|279058.17.peg.4464"/>
<keyword evidence="10" id="KW-0998">Cell outer membrane</keyword>
<gene>
    <name evidence="13" type="ORF">CAter282_4140</name>
</gene>
<dbReference type="PANTHER" id="PTHR34501">
    <property type="entry name" value="PROTEIN YDDL-RELATED"/>
    <property type="match status" value="1"/>
</dbReference>
<dbReference type="OrthoDB" id="5289162at2"/>
<dbReference type="GO" id="GO:0046930">
    <property type="term" value="C:pore complex"/>
    <property type="evidence" value="ECO:0007669"/>
    <property type="project" value="UniProtKB-KW"/>
</dbReference>
<dbReference type="AlphaFoldDB" id="A0A127PVQ7"/>
<evidence type="ECO:0000256" key="7">
    <source>
        <dbReference type="ARBA" id="ARBA00023065"/>
    </source>
</evidence>
<evidence type="ECO:0000256" key="9">
    <source>
        <dbReference type="ARBA" id="ARBA00023136"/>
    </source>
</evidence>
<comment type="subunit">
    <text evidence="2">Homotrimer.</text>
</comment>
<evidence type="ECO:0000256" key="10">
    <source>
        <dbReference type="ARBA" id="ARBA00023237"/>
    </source>
</evidence>
<organism evidence="13 14">
    <name type="scientific">Collimonas arenae</name>
    <dbReference type="NCBI Taxonomy" id="279058"/>
    <lineage>
        <taxon>Bacteria</taxon>
        <taxon>Pseudomonadati</taxon>
        <taxon>Pseudomonadota</taxon>
        <taxon>Betaproteobacteria</taxon>
        <taxon>Burkholderiales</taxon>
        <taxon>Oxalobacteraceae</taxon>
        <taxon>Collimonas</taxon>
    </lineage>
</organism>
<keyword evidence="3" id="KW-0813">Transport</keyword>
<dbReference type="PRINTS" id="PR00184">
    <property type="entry name" value="NEISSPPORIN"/>
</dbReference>
<feature type="domain" description="Porin" evidence="12">
    <location>
        <begin position="7"/>
        <end position="342"/>
    </location>
</feature>
<dbReference type="PRINTS" id="PR00182">
    <property type="entry name" value="ECOLNEIPORIN"/>
</dbReference>
<evidence type="ECO:0000256" key="4">
    <source>
        <dbReference type="ARBA" id="ARBA00022452"/>
    </source>
</evidence>
<dbReference type="EMBL" id="CP013235">
    <property type="protein sequence ID" value="AMP11800.1"/>
    <property type="molecule type" value="Genomic_DNA"/>
</dbReference>
<dbReference type="CDD" id="cd00342">
    <property type="entry name" value="gram_neg_porins"/>
    <property type="match status" value="1"/>
</dbReference>
<keyword evidence="5" id="KW-0812">Transmembrane</keyword>
<dbReference type="SUPFAM" id="SSF56935">
    <property type="entry name" value="Porins"/>
    <property type="match status" value="1"/>
</dbReference>
<accession>A0A127PVQ7</accession>
<dbReference type="InterPro" id="IPR050298">
    <property type="entry name" value="Gram-neg_bact_OMP"/>
</dbReference>
<protein>
    <submittedName>
        <fullName evidence="13">Gram-negative porin family protein</fullName>
    </submittedName>
</protein>
<sequence length="374" mass="38843">MKKSLIALAALGTIASAAQAQTAVTIYGTVDTGITYSNHNATTNGDGGSKFGVGSGNIDTSRLGFKGVEDLGGGLKALFQLEAGFNNDTGATEQGTTLLNRKSVVGLGGNFGTVLLGRQSDILDDAGHQYTSIKDFGNFVGSPHALDRLEGIRTQNSIRYDSPNVQGFKGSLIYGFGEQAGQNSAGQSFGAGGTYDNGPLGLYLGYYQSKFGSNPSDTLISSIAAASGLTPADLSGANLDGTTVNKTFSLGASYQAGPARLYGNWSRVNVPDALKQNVFELGADYAVTAPLHLLAAVQHTNTSINGYDGSKPSVTQVNLGLDYYLSKRTDLYTLASYAKGNNGALVGNIYSPAVQNDDGKSNQTAVAIGIRHKF</sequence>
<comment type="subcellular location">
    <subcellularLocation>
        <location evidence="1">Cell outer membrane</location>
        <topology evidence="1">Multi-pass membrane protein</topology>
    </subcellularLocation>
</comment>
<feature type="chain" id="PRO_5007277256" evidence="11">
    <location>
        <begin position="21"/>
        <end position="374"/>
    </location>
</feature>
<evidence type="ECO:0000256" key="8">
    <source>
        <dbReference type="ARBA" id="ARBA00023114"/>
    </source>
</evidence>
<evidence type="ECO:0000313" key="14">
    <source>
        <dbReference type="Proteomes" id="UP000071778"/>
    </source>
</evidence>
<dbReference type="GO" id="GO:0034220">
    <property type="term" value="P:monoatomic ion transmembrane transport"/>
    <property type="evidence" value="ECO:0007669"/>
    <property type="project" value="InterPro"/>
</dbReference>
<dbReference type="InterPro" id="IPR002299">
    <property type="entry name" value="Porin_Neis"/>
</dbReference>
<dbReference type="PANTHER" id="PTHR34501:SF9">
    <property type="entry name" value="MAJOR OUTER MEMBRANE PROTEIN P.IA"/>
    <property type="match status" value="1"/>
</dbReference>
<proteinExistence type="predicted"/>
<dbReference type="InterPro" id="IPR033900">
    <property type="entry name" value="Gram_neg_porin_domain"/>
</dbReference>